<dbReference type="NCBIfam" id="TIGR03519">
    <property type="entry name" value="T9SS_PorP_fam"/>
    <property type="match status" value="1"/>
</dbReference>
<keyword evidence="3" id="KW-1185">Reference proteome</keyword>
<dbReference type="EMBL" id="CP024091">
    <property type="protein sequence ID" value="ATP59248.1"/>
    <property type="molecule type" value="Genomic_DNA"/>
</dbReference>
<accession>A0A2D1UC98</accession>
<evidence type="ECO:0000256" key="1">
    <source>
        <dbReference type="SAM" id="SignalP"/>
    </source>
</evidence>
<sequence length="295" mass="32480">MKTAYKFLALLLVIFTGSNSHAQINPLGAQYFNNRYLMNPSLAGATEGLKLNAAYRKLWTNVPGSPLTQSITADYGFEKVGLGLNAYNESAGLLKQTRITGSYAYHLQLNSGEDRLHFGISLGFMNQRLDESDLQGNPNDPAIGLYNNRKAYIDGDFGIAYTSERLTLQASVPNMKSVFKKDVIKLDDVTTFYGAASYKFQLIQGAEGMDIEPIVAYRGVKGFDNIIDAGAQLQIANQQVFLMGLYHSTKTATFGLGMDFRKKYLISGSYTTQTSALSSYVNGSFEINLRLNLGK</sequence>
<evidence type="ECO:0000313" key="3">
    <source>
        <dbReference type="Proteomes" id="UP000223749"/>
    </source>
</evidence>
<keyword evidence="1" id="KW-0732">Signal</keyword>
<reference evidence="2 3" key="1">
    <citation type="submission" date="2017-10" db="EMBL/GenBank/DDBJ databases">
        <title>Whole genome of Pedobacter ginsengisoli T01R-27 isolated from tomato rhizosphere.</title>
        <authorList>
            <person name="Weon H.-Y."/>
            <person name="Lee S.A."/>
            <person name="Sang M.K."/>
            <person name="Song J."/>
        </authorList>
    </citation>
    <scope>NUCLEOTIDE SEQUENCE [LARGE SCALE GENOMIC DNA]</scope>
    <source>
        <strain evidence="2 3">T01R-27</strain>
    </source>
</reference>
<dbReference type="KEGG" id="pgs:CPT03_13640"/>
<evidence type="ECO:0000313" key="2">
    <source>
        <dbReference type="EMBL" id="ATP59248.1"/>
    </source>
</evidence>
<proteinExistence type="predicted"/>
<dbReference type="Pfam" id="PF11751">
    <property type="entry name" value="PorP_SprF"/>
    <property type="match status" value="1"/>
</dbReference>
<dbReference type="AlphaFoldDB" id="A0A2D1UC98"/>
<feature type="signal peptide" evidence="1">
    <location>
        <begin position="1"/>
        <end position="22"/>
    </location>
</feature>
<evidence type="ECO:0008006" key="4">
    <source>
        <dbReference type="Google" id="ProtNLM"/>
    </source>
</evidence>
<dbReference type="OrthoDB" id="891773at2"/>
<organism evidence="2 3">
    <name type="scientific">Pedobacter ginsengisoli</name>
    <dbReference type="NCBI Taxonomy" id="363852"/>
    <lineage>
        <taxon>Bacteria</taxon>
        <taxon>Pseudomonadati</taxon>
        <taxon>Bacteroidota</taxon>
        <taxon>Sphingobacteriia</taxon>
        <taxon>Sphingobacteriales</taxon>
        <taxon>Sphingobacteriaceae</taxon>
        <taxon>Pedobacter</taxon>
    </lineage>
</organism>
<feature type="chain" id="PRO_5013635548" description="Type IX secretion system membrane protein PorP/SprF" evidence="1">
    <location>
        <begin position="23"/>
        <end position="295"/>
    </location>
</feature>
<dbReference type="Proteomes" id="UP000223749">
    <property type="component" value="Chromosome"/>
</dbReference>
<dbReference type="InterPro" id="IPR019861">
    <property type="entry name" value="PorP/SprF_Bacteroidetes"/>
</dbReference>
<name>A0A2D1UC98_9SPHI</name>
<protein>
    <recommendedName>
        <fullName evidence="4">Type IX secretion system membrane protein PorP/SprF</fullName>
    </recommendedName>
</protein>
<gene>
    <name evidence="2" type="ORF">CPT03_13640</name>
</gene>